<comment type="caution">
    <text evidence="2">The sequence shown here is derived from an EMBL/GenBank/DDBJ whole genome shotgun (WGS) entry which is preliminary data.</text>
</comment>
<evidence type="ECO:0000313" key="3">
    <source>
        <dbReference type="Proteomes" id="UP000605970"/>
    </source>
</evidence>
<feature type="transmembrane region" description="Helical" evidence="1">
    <location>
        <begin position="94"/>
        <end position="115"/>
    </location>
</feature>
<keyword evidence="1" id="KW-1133">Transmembrane helix</keyword>
<organism evidence="2 3">
    <name type="scientific">Meloidogyne graminicola</name>
    <dbReference type="NCBI Taxonomy" id="189291"/>
    <lineage>
        <taxon>Eukaryota</taxon>
        <taxon>Metazoa</taxon>
        <taxon>Ecdysozoa</taxon>
        <taxon>Nematoda</taxon>
        <taxon>Chromadorea</taxon>
        <taxon>Rhabditida</taxon>
        <taxon>Tylenchina</taxon>
        <taxon>Tylenchomorpha</taxon>
        <taxon>Tylenchoidea</taxon>
        <taxon>Meloidogynidae</taxon>
        <taxon>Meloidogyninae</taxon>
        <taxon>Meloidogyne</taxon>
    </lineage>
</organism>
<evidence type="ECO:0000256" key="1">
    <source>
        <dbReference type="SAM" id="Phobius"/>
    </source>
</evidence>
<evidence type="ECO:0000313" key="2">
    <source>
        <dbReference type="EMBL" id="KAF7639946.1"/>
    </source>
</evidence>
<name>A0A8T0A3P3_9BILA</name>
<dbReference type="OrthoDB" id="341421at2759"/>
<dbReference type="AlphaFoldDB" id="A0A8T0A3P3"/>
<reference evidence="2" key="1">
    <citation type="journal article" date="2020" name="Ecol. Evol.">
        <title>Genome structure and content of the rice root-knot nematode (Meloidogyne graminicola).</title>
        <authorList>
            <person name="Phan N.T."/>
            <person name="Danchin E.G.J."/>
            <person name="Klopp C."/>
            <person name="Perfus-Barbeoch L."/>
            <person name="Kozlowski D.K."/>
            <person name="Koutsovoulos G.D."/>
            <person name="Lopez-Roques C."/>
            <person name="Bouchez O."/>
            <person name="Zahm M."/>
            <person name="Besnard G."/>
            <person name="Bellafiore S."/>
        </authorList>
    </citation>
    <scope>NUCLEOTIDE SEQUENCE</scope>
    <source>
        <strain evidence="2">VN-18</strain>
    </source>
</reference>
<dbReference type="EMBL" id="JABEBT010000002">
    <property type="protein sequence ID" value="KAF7639946.1"/>
    <property type="molecule type" value="Genomic_DNA"/>
</dbReference>
<dbReference type="Proteomes" id="UP000605970">
    <property type="component" value="Unassembled WGS sequence"/>
</dbReference>
<keyword evidence="1" id="KW-0472">Membrane</keyword>
<gene>
    <name evidence="2" type="ORF">Mgra_00000388</name>
</gene>
<proteinExistence type="predicted"/>
<feature type="transmembrane region" description="Helical" evidence="1">
    <location>
        <begin position="121"/>
        <end position="142"/>
    </location>
</feature>
<keyword evidence="1" id="KW-0812">Transmembrane</keyword>
<accession>A0A8T0A3P3</accession>
<sequence length="143" mass="16945">MEKSKLTKWSQYLFSNDENEEDEEENLKSPEIKLIGSILKKLVNALVARKNECLFKEVCVSWEEQIEILQRIIRTKNKQFEACFPMRKSALGTYCFPLPFFPYFIFLSHFCVFLIKNVCLQIFLLLQFTQTVLSLIFTKIMLI</sequence>
<keyword evidence="3" id="KW-1185">Reference proteome</keyword>
<protein>
    <submittedName>
        <fullName evidence="2">SET domain-containing protein</fullName>
    </submittedName>
</protein>